<dbReference type="AlphaFoldDB" id="C6RHT0"/>
<dbReference type="STRING" id="553219.CAMSH0001_1034"/>
<evidence type="ECO:0000313" key="1">
    <source>
        <dbReference type="EMBL" id="EET78960.1"/>
    </source>
</evidence>
<accession>C6RHT0</accession>
<dbReference type="Proteomes" id="UP000003107">
    <property type="component" value="Unassembled WGS sequence"/>
</dbReference>
<dbReference type="EMBL" id="ACVQ01000028">
    <property type="protein sequence ID" value="EET78960.1"/>
    <property type="molecule type" value="Genomic_DNA"/>
</dbReference>
<evidence type="ECO:0000313" key="2">
    <source>
        <dbReference type="Proteomes" id="UP000003107"/>
    </source>
</evidence>
<keyword evidence="2" id="KW-1185">Reference proteome</keyword>
<sequence>MYPAGLVSASYICCEHKRKVKSKMLRYIVFYLNFEVKFGLKVCGQI</sequence>
<organism evidence="1 2">
    <name type="scientific">Campylobacter showae RM3277</name>
    <dbReference type="NCBI Taxonomy" id="553219"/>
    <lineage>
        <taxon>Bacteria</taxon>
        <taxon>Pseudomonadati</taxon>
        <taxon>Campylobacterota</taxon>
        <taxon>Epsilonproteobacteria</taxon>
        <taxon>Campylobacterales</taxon>
        <taxon>Campylobacteraceae</taxon>
        <taxon>Campylobacter</taxon>
    </lineage>
</organism>
<proteinExistence type="predicted"/>
<name>C6RHT0_9BACT</name>
<comment type="caution">
    <text evidence="1">The sequence shown here is derived from an EMBL/GenBank/DDBJ whole genome shotgun (WGS) entry which is preliminary data.</text>
</comment>
<gene>
    <name evidence="1" type="ORF">CAMSH0001_1034</name>
</gene>
<protein>
    <submittedName>
        <fullName evidence="1">Uncharacterized protein</fullName>
    </submittedName>
</protein>
<reference evidence="1 2" key="1">
    <citation type="submission" date="2009-07" db="EMBL/GenBank/DDBJ databases">
        <authorList>
            <person name="Madupu R."/>
            <person name="Sebastian Y."/>
            <person name="Durkin A.S."/>
            <person name="Torralba M."/>
            <person name="Methe B."/>
            <person name="Sutton G.G."/>
            <person name="Strausberg R.L."/>
            <person name="Nelson K.E."/>
        </authorList>
    </citation>
    <scope>NUCLEOTIDE SEQUENCE [LARGE SCALE GENOMIC DNA]</scope>
    <source>
        <strain evidence="1 2">RM3277</strain>
    </source>
</reference>